<dbReference type="EMBL" id="BAAANN010000005">
    <property type="protein sequence ID" value="GAA1949625.1"/>
    <property type="molecule type" value="Genomic_DNA"/>
</dbReference>
<evidence type="ECO:0000313" key="1">
    <source>
        <dbReference type="EMBL" id="GAA1949625.1"/>
    </source>
</evidence>
<proteinExistence type="predicted"/>
<dbReference type="Proteomes" id="UP001501116">
    <property type="component" value="Unassembled WGS sequence"/>
</dbReference>
<keyword evidence="2" id="KW-1185">Reference proteome</keyword>
<evidence type="ECO:0008006" key="3">
    <source>
        <dbReference type="Google" id="ProtNLM"/>
    </source>
</evidence>
<protein>
    <recommendedName>
        <fullName evidence="3">Transcriptional regulator</fullName>
    </recommendedName>
</protein>
<sequence length="314" mass="34404">MRSGTGATGESTGETSDNAFSTALRAAISLSGLSLDRIQARLQTRGVSVSVTALSYWQSGKRQPERASSISAVRVLEEILDLPAGALLGLLPPPRPRGASSRRQRQDAADTMNFPAGVLRPLLDHVGAPNALDQHHQLRLVGLHDRCEIAADGGQRATTARAVLQAEADGQNRWLLVYDHGGAHADPPKLSPLRNCRTGRVAVDLRHGLTVAELVFDRPIDRGETQLIEYALLNPGPPYPDGRHTYYREFRRQVREYLLEVCFDTDTVPERCWQYSRTAANRPEERKDLKMDTGGSVHAVALDFGPGVFGIAWS</sequence>
<comment type="caution">
    <text evidence="1">The sequence shown here is derived from an EMBL/GenBank/DDBJ whole genome shotgun (WGS) entry which is preliminary data.</text>
</comment>
<dbReference type="RefSeq" id="WP_344415503.1">
    <property type="nucleotide sequence ID" value="NZ_BAAANN010000005.1"/>
</dbReference>
<evidence type="ECO:0000313" key="2">
    <source>
        <dbReference type="Proteomes" id="UP001501116"/>
    </source>
</evidence>
<gene>
    <name evidence="1" type="ORF">GCM10009754_17840</name>
</gene>
<organism evidence="1 2">
    <name type="scientific">Amycolatopsis minnesotensis</name>
    <dbReference type="NCBI Taxonomy" id="337894"/>
    <lineage>
        <taxon>Bacteria</taxon>
        <taxon>Bacillati</taxon>
        <taxon>Actinomycetota</taxon>
        <taxon>Actinomycetes</taxon>
        <taxon>Pseudonocardiales</taxon>
        <taxon>Pseudonocardiaceae</taxon>
        <taxon>Amycolatopsis</taxon>
    </lineage>
</organism>
<accession>A0ABN2QD59</accession>
<name>A0ABN2QD59_9PSEU</name>
<reference evidence="1 2" key="1">
    <citation type="journal article" date="2019" name="Int. J. Syst. Evol. Microbiol.">
        <title>The Global Catalogue of Microorganisms (GCM) 10K type strain sequencing project: providing services to taxonomists for standard genome sequencing and annotation.</title>
        <authorList>
            <consortium name="The Broad Institute Genomics Platform"/>
            <consortium name="The Broad Institute Genome Sequencing Center for Infectious Disease"/>
            <person name="Wu L."/>
            <person name="Ma J."/>
        </authorList>
    </citation>
    <scope>NUCLEOTIDE SEQUENCE [LARGE SCALE GENOMIC DNA]</scope>
    <source>
        <strain evidence="1 2">JCM 14545</strain>
    </source>
</reference>